<proteinExistence type="predicted"/>
<dbReference type="AlphaFoldDB" id="A0A6N4UW99"/>
<feature type="chain" id="PRO_5026692826" description="Lipoprotein LpqN" evidence="2">
    <location>
        <begin position="20"/>
        <end position="223"/>
    </location>
</feature>
<keyword evidence="1 2" id="KW-0732">Signal</keyword>
<feature type="signal peptide" evidence="2">
    <location>
        <begin position="1"/>
        <end position="19"/>
    </location>
</feature>
<dbReference type="EMBL" id="AP022565">
    <property type="protein sequence ID" value="BBX29346.1"/>
    <property type="molecule type" value="Genomic_DNA"/>
</dbReference>
<dbReference type="Gene3D" id="3.40.1000.10">
    <property type="entry name" value="Mog1/PsbP, alpha/beta/alpha sandwich"/>
    <property type="match status" value="1"/>
</dbReference>
<evidence type="ECO:0000313" key="3">
    <source>
        <dbReference type="EMBL" id="BBX29346.1"/>
    </source>
</evidence>
<evidence type="ECO:0008006" key="5">
    <source>
        <dbReference type="Google" id="ProtNLM"/>
    </source>
</evidence>
<evidence type="ECO:0000313" key="4">
    <source>
        <dbReference type="Proteomes" id="UP000466906"/>
    </source>
</evidence>
<protein>
    <recommendedName>
        <fullName evidence="5">Lipoprotein LpqN</fullName>
    </recommendedName>
</protein>
<evidence type="ECO:0000256" key="2">
    <source>
        <dbReference type="SAM" id="SignalP"/>
    </source>
</evidence>
<organism evidence="3 4">
    <name type="scientific">Mycolicibacterium alvei</name>
    <dbReference type="NCBI Taxonomy" id="67081"/>
    <lineage>
        <taxon>Bacteria</taxon>
        <taxon>Bacillati</taxon>
        <taxon>Actinomycetota</taxon>
        <taxon>Actinomycetes</taxon>
        <taxon>Mycobacteriales</taxon>
        <taxon>Mycobacteriaceae</taxon>
        <taxon>Mycolicibacterium</taxon>
    </lineage>
</organism>
<reference evidence="3 4" key="1">
    <citation type="journal article" date="2019" name="Emerg. Microbes Infect.">
        <title>Comprehensive subspecies identification of 175 nontuberculous mycobacteria species based on 7547 genomic profiles.</title>
        <authorList>
            <person name="Matsumoto Y."/>
            <person name="Kinjo T."/>
            <person name="Motooka D."/>
            <person name="Nabeya D."/>
            <person name="Jung N."/>
            <person name="Uechi K."/>
            <person name="Horii T."/>
            <person name="Iida T."/>
            <person name="Fujita J."/>
            <person name="Nakamura S."/>
        </authorList>
    </citation>
    <scope>NUCLEOTIDE SEQUENCE [LARGE SCALE GENOMIC DNA]</scope>
    <source>
        <strain evidence="3 4">JCM 12272</strain>
    </source>
</reference>
<gene>
    <name evidence="3" type="primary">lpqN</name>
    <name evidence="3" type="ORF">MALV_44710</name>
</gene>
<evidence type="ECO:0000256" key="1">
    <source>
        <dbReference type="ARBA" id="ARBA00022729"/>
    </source>
</evidence>
<dbReference type="KEGG" id="malv:MALV_44710"/>
<dbReference type="Proteomes" id="UP000466906">
    <property type="component" value="Chromosome"/>
</dbReference>
<sequence>MLVATTTGLTAAALSFAIAGCGPSGESKSTTSESTAVTAVQDQPPKLEDGLDDTLHDYIVEHNIAEVPFKPGDPGTPTYDLALPEHWALATEIPEWAFGAIVYDQPRDASDPPTITAIANKLTGDVEGPEVLDYASGLLDNMPDFKPLGEATERTISGFNSVDYAGTYLHEGKTRFVAQKTVVVPGPDALFVVQLNGTAVESDSQIVLDAMQWINDRTTITAA</sequence>
<keyword evidence="4" id="KW-1185">Reference proteome</keyword>
<accession>A0A6N4UW99</accession>
<dbReference type="Pfam" id="PF10738">
    <property type="entry name" value="Lpp-LpqN"/>
    <property type="match status" value="1"/>
</dbReference>
<dbReference type="InterPro" id="IPR019674">
    <property type="entry name" value="Lipoprotein_LpqN/LpqT-like"/>
</dbReference>
<name>A0A6N4UW99_9MYCO</name>